<accession>A0A3B0S8A1</accession>
<protein>
    <submittedName>
        <fullName evidence="1">Uncharacterized protein</fullName>
    </submittedName>
</protein>
<gene>
    <name evidence="1" type="ORF">MNBD_ALPHA08-2374</name>
</gene>
<proteinExistence type="predicted"/>
<organism evidence="1">
    <name type="scientific">hydrothermal vent metagenome</name>
    <dbReference type="NCBI Taxonomy" id="652676"/>
    <lineage>
        <taxon>unclassified sequences</taxon>
        <taxon>metagenomes</taxon>
        <taxon>ecological metagenomes</taxon>
    </lineage>
</organism>
<reference evidence="1" key="1">
    <citation type="submission" date="2018-06" db="EMBL/GenBank/DDBJ databases">
        <authorList>
            <person name="Zhirakovskaya E."/>
        </authorList>
    </citation>
    <scope>NUCLEOTIDE SEQUENCE</scope>
</reference>
<dbReference type="AlphaFoldDB" id="A0A3B0S8A1"/>
<dbReference type="EMBL" id="UOEC01000184">
    <property type="protein sequence ID" value="VAW01238.1"/>
    <property type="molecule type" value="Genomic_DNA"/>
</dbReference>
<evidence type="ECO:0000313" key="1">
    <source>
        <dbReference type="EMBL" id="VAW01238.1"/>
    </source>
</evidence>
<sequence>MKLLLLASIGAGNIFTFYPGFVEPQFDIQAITDKGPVLEMVIACRPGEGIISFSKVERVFCVPDATCYSKIRPAIRQLCK</sequence>
<name>A0A3B0S8A1_9ZZZZ</name>